<evidence type="ECO:0000256" key="3">
    <source>
        <dbReference type="ARBA" id="ARBA00022558"/>
    </source>
</evidence>
<dbReference type="InterPro" id="IPR050643">
    <property type="entry name" value="Periplasmic_pilus_chap"/>
</dbReference>
<evidence type="ECO:0000256" key="8">
    <source>
        <dbReference type="RuleBase" id="RU003918"/>
    </source>
</evidence>
<dbReference type="Gene3D" id="2.60.40.10">
    <property type="entry name" value="Immunoglobulins"/>
    <property type="match status" value="2"/>
</dbReference>
<accession>A0AAI9FEG7</accession>
<dbReference type="InterPro" id="IPR008962">
    <property type="entry name" value="PapD-like_sf"/>
</dbReference>
<reference evidence="12" key="1">
    <citation type="submission" date="2020-02" db="EMBL/GenBank/DDBJ databases">
        <authorList>
            <consortium name="GenomeTrakr network: Whole genome sequencing for foodborne pathogen traceback"/>
        </authorList>
    </citation>
    <scope>NUCLEOTIDE SEQUENCE</scope>
    <source>
        <strain evidence="12">CFSAN046653</strain>
    </source>
</reference>
<dbReference type="EMBL" id="AASZRA010000008">
    <property type="protein sequence ID" value="EFI6952424.1"/>
    <property type="molecule type" value="Genomic_DNA"/>
</dbReference>
<evidence type="ECO:0000256" key="7">
    <source>
        <dbReference type="ARBA" id="ARBA00023319"/>
    </source>
</evidence>
<dbReference type="RefSeq" id="WP_000778187.1">
    <property type="nucleotide sequence ID" value="NZ_CP015229.1"/>
</dbReference>
<evidence type="ECO:0000313" key="13">
    <source>
        <dbReference type="Proteomes" id="UP000775646"/>
    </source>
</evidence>
<comment type="similarity">
    <text evidence="2 8">Belongs to the periplasmic pilus chaperone family.</text>
</comment>
<evidence type="ECO:0000256" key="1">
    <source>
        <dbReference type="ARBA" id="ARBA00004418"/>
    </source>
</evidence>
<comment type="subcellular location">
    <subcellularLocation>
        <location evidence="1 8">Periplasm</location>
    </subcellularLocation>
</comment>
<keyword evidence="3" id="KW-1029">Fimbrium biogenesis</keyword>
<dbReference type="Pfam" id="PF00345">
    <property type="entry name" value="PapD_N"/>
    <property type="match status" value="1"/>
</dbReference>
<dbReference type="InterPro" id="IPR001829">
    <property type="entry name" value="Pili_assmbl_chaperone_bac"/>
</dbReference>
<name>A0AAI9FEG7_ECOLX</name>
<evidence type="ECO:0000256" key="5">
    <source>
        <dbReference type="ARBA" id="ARBA00022764"/>
    </source>
</evidence>
<dbReference type="PANTHER" id="PTHR30251">
    <property type="entry name" value="PILUS ASSEMBLY CHAPERONE"/>
    <property type="match status" value="1"/>
</dbReference>
<dbReference type="Pfam" id="PF02753">
    <property type="entry name" value="PapD_C"/>
    <property type="match status" value="1"/>
</dbReference>
<sequence length="225" mass="24730">MKLSTYFLATALLLSNSVAQAGVIVGGTRVIYNGDKKETSLHLKNPDKSSYLIQSWVDGDPQTNAKAPFIITPPLFRLGATEENALRIIRAGGNLPTDRETMYWMNIKTIPATEKQENVNTLQIAIKTRIKLIYRPHEISSTLPEQVVKNLTWRRSGQQITVTNPTAYYMNFSQVKIGGKALPDATYVAPMSSATFQIPANTTGNVSWTIISDYGAAGDVHNASL</sequence>
<dbReference type="FunFam" id="2.60.40.10:FF:000458">
    <property type="entry name" value="Molecular chaperone FimC"/>
    <property type="match status" value="1"/>
</dbReference>
<organism evidence="12 13">
    <name type="scientific">Escherichia coli</name>
    <dbReference type="NCBI Taxonomy" id="562"/>
    <lineage>
        <taxon>Bacteria</taxon>
        <taxon>Pseudomonadati</taxon>
        <taxon>Pseudomonadota</taxon>
        <taxon>Gammaproteobacteria</taxon>
        <taxon>Enterobacterales</taxon>
        <taxon>Enterobacteriaceae</taxon>
        <taxon>Escherichia</taxon>
    </lineage>
</organism>
<keyword evidence="4 9" id="KW-0732">Signal</keyword>
<dbReference type="InterPro" id="IPR018046">
    <property type="entry name" value="Pili_assmbl_chaperone_CS"/>
</dbReference>
<comment type="caution">
    <text evidence="12">The sequence shown here is derived from an EMBL/GenBank/DDBJ whole genome shotgun (WGS) entry which is preliminary data.</text>
</comment>
<feature type="domain" description="Pili assembly chaperone C-terminal" evidence="11">
    <location>
        <begin position="162"/>
        <end position="217"/>
    </location>
</feature>
<feature type="signal peptide" evidence="9">
    <location>
        <begin position="1"/>
        <end position="21"/>
    </location>
</feature>
<dbReference type="InterPro" id="IPR013783">
    <property type="entry name" value="Ig-like_fold"/>
</dbReference>
<evidence type="ECO:0000256" key="2">
    <source>
        <dbReference type="ARBA" id="ARBA00007399"/>
    </source>
</evidence>
<dbReference type="InterPro" id="IPR016147">
    <property type="entry name" value="Pili_assmbl_chaperone_N"/>
</dbReference>
<evidence type="ECO:0000259" key="10">
    <source>
        <dbReference type="Pfam" id="PF00345"/>
    </source>
</evidence>
<dbReference type="GO" id="GO:0071555">
    <property type="term" value="P:cell wall organization"/>
    <property type="evidence" value="ECO:0007669"/>
    <property type="project" value="InterPro"/>
</dbReference>
<protein>
    <submittedName>
        <fullName evidence="12">Fimbria/pilus periplasmic chaperone</fullName>
    </submittedName>
</protein>
<evidence type="ECO:0000256" key="4">
    <source>
        <dbReference type="ARBA" id="ARBA00022729"/>
    </source>
</evidence>
<keyword evidence="6 8" id="KW-0143">Chaperone</keyword>
<dbReference type="SUPFAM" id="SSF49584">
    <property type="entry name" value="Periplasmic chaperone C-domain"/>
    <property type="match status" value="1"/>
</dbReference>
<dbReference type="Proteomes" id="UP000775646">
    <property type="component" value="Unassembled WGS sequence"/>
</dbReference>
<feature type="domain" description="Pili assembly chaperone N-terminal" evidence="10">
    <location>
        <begin position="22"/>
        <end position="139"/>
    </location>
</feature>
<proteinExistence type="inferred from homology"/>
<dbReference type="AlphaFoldDB" id="A0AAI9FEG7"/>
<keyword evidence="5" id="KW-0574">Periplasm</keyword>
<dbReference type="PROSITE" id="PS00635">
    <property type="entry name" value="PILI_CHAPERONE"/>
    <property type="match status" value="1"/>
</dbReference>
<dbReference type="PANTHER" id="PTHR30251:SF9">
    <property type="entry name" value="CHAPERONE PROTEIN CAF1M"/>
    <property type="match status" value="1"/>
</dbReference>
<gene>
    <name evidence="12" type="ORF">BCB93_002054</name>
</gene>
<keyword evidence="7" id="KW-0393">Immunoglobulin domain</keyword>
<dbReference type="PRINTS" id="PR00969">
    <property type="entry name" value="CHAPERONPILI"/>
</dbReference>
<evidence type="ECO:0000256" key="9">
    <source>
        <dbReference type="SAM" id="SignalP"/>
    </source>
</evidence>
<evidence type="ECO:0000256" key="6">
    <source>
        <dbReference type="ARBA" id="ARBA00023186"/>
    </source>
</evidence>
<dbReference type="GO" id="GO:0030288">
    <property type="term" value="C:outer membrane-bounded periplasmic space"/>
    <property type="evidence" value="ECO:0007669"/>
    <property type="project" value="InterPro"/>
</dbReference>
<dbReference type="SUPFAM" id="SSF49354">
    <property type="entry name" value="PapD-like"/>
    <property type="match status" value="1"/>
</dbReference>
<dbReference type="GeneID" id="86863594"/>
<evidence type="ECO:0000313" key="12">
    <source>
        <dbReference type="EMBL" id="EFI6952424.1"/>
    </source>
</evidence>
<evidence type="ECO:0000259" key="11">
    <source>
        <dbReference type="Pfam" id="PF02753"/>
    </source>
</evidence>
<dbReference type="InterPro" id="IPR036316">
    <property type="entry name" value="Pili_assmbl_chap_C_dom_sf"/>
</dbReference>
<dbReference type="InterPro" id="IPR016148">
    <property type="entry name" value="Pili_assmbl_chaperone_C"/>
</dbReference>
<feature type="chain" id="PRO_5042567167" evidence="9">
    <location>
        <begin position="22"/>
        <end position="225"/>
    </location>
</feature>